<gene>
    <name evidence="3" type="primary">LOC107073773</name>
</gene>
<feature type="region of interest" description="Disordered" evidence="1">
    <location>
        <begin position="282"/>
        <end position="307"/>
    </location>
</feature>
<evidence type="ECO:0000256" key="1">
    <source>
        <dbReference type="SAM" id="MobiDB-lite"/>
    </source>
</evidence>
<proteinExistence type="predicted"/>
<sequence>MNITKTILWTDSQVTLTWIKAHPSRWKDYVHNRVIKIQELSRNAHWRYVSGTSNPADCASRGISTDQLEKHTLWWTGPPWITQSMASWPAQVKEAPNDSCAQEACSRVVLHTVRSSPSYQWDLIHRFSTLNRLLRVTALCSRFIKRLSGELDSTPAACTSVQSMEDSRLFWVKATQSAYYSEEISVLSRQSQLPSSHPLSRLTAFIDAGGVHRMDGRLSRSKLMYEAKHPAILPRSSRLSELVIAYAHKKTMHGGTQSTLALIRQLYWIIGGRARVCSLQGDPCSATDGPTTSGASHSITPVLSHRH</sequence>
<keyword evidence="2" id="KW-1185">Reference proteome</keyword>
<name>A0ABM1JBW8_POLDO</name>
<evidence type="ECO:0000313" key="3">
    <source>
        <dbReference type="RefSeq" id="XP_015189956.1"/>
    </source>
</evidence>
<dbReference type="Proteomes" id="UP000694924">
    <property type="component" value="Unplaced"/>
</dbReference>
<dbReference type="GeneID" id="107073773"/>
<dbReference type="RefSeq" id="XP_015189956.1">
    <property type="nucleotide sequence ID" value="XM_015334470.1"/>
</dbReference>
<evidence type="ECO:0000313" key="2">
    <source>
        <dbReference type="Proteomes" id="UP000694924"/>
    </source>
</evidence>
<protein>
    <submittedName>
        <fullName evidence="3">Uncharacterized protein LOC107073773</fullName>
    </submittedName>
</protein>
<accession>A0ABM1JBW8</accession>
<reference evidence="3" key="1">
    <citation type="submission" date="2025-08" db="UniProtKB">
        <authorList>
            <consortium name="RefSeq"/>
        </authorList>
    </citation>
    <scope>IDENTIFICATION</scope>
    <source>
        <tissue evidence="3">Whole body</tissue>
    </source>
</reference>
<dbReference type="PANTHER" id="PTHR47331:SF5">
    <property type="entry name" value="RIBONUCLEASE H"/>
    <property type="match status" value="1"/>
</dbReference>
<organism evidence="2 3">
    <name type="scientific">Polistes dominula</name>
    <name type="common">European paper wasp</name>
    <name type="synonym">Vespa dominula</name>
    <dbReference type="NCBI Taxonomy" id="743375"/>
    <lineage>
        <taxon>Eukaryota</taxon>
        <taxon>Metazoa</taxon>
        <taxon>Ecdysozoa</taxon>
        <taxon>Arthropoda</taxon>
        <taxon>Hexapoda</taxon>
        <taxon>Insecta</taxon>
        <taxon>Pterygota</taxon>
        <taxon>Neoptera</taxon>
        <taxon>Endopterygota</taxon>
        <taxon>Hymenoptera</taxon>
        <taxon>Apocrita</taxon>
        <taxon>Aculeata</taxon>
        <taxon>Vespoidea</taxon>
        <taxon>Vespidae</taxon>
        <taxon>Polistinae</taxon>
        <taxon>Polistini</taxon>
        <taxon>Polistes</taxon>
    </lineage>
</organism>
<dbReference type="PANTHER" id="PTHR47331">
    <property type="entry name" value="PHD-TYPE DOMAIN-CONTAINING PROTEIN"/>
    <property type="match status" value="1"/>
</dbReference>
<feature type="compositionally biased region" description="Polar residues" evidence="1">
    <location>
        <begin position="288"/>
        <end position="301"/>
    </location>
</feature>